<evidence type="ECO:0000256" key="2">
    <source>
        <dbReference type="SAM" id="Phobius"/>
    </source>
</evidence>
<feature type="region of interest" description="Disordered" evidence="1">
    <location>
        <begin position="94"/>
        <end position="129"/>
    </location>
</feature>
<proteinExistence type="predicted"/>
<feature type="compositionally biased region" description="Basic and acidic residues" evidence="1">
    <location>
        <begin position="42"/>
        <end position="66"/>
    </location>
</feature>
<accession>A0ABN1QWX9</accession>
<keyword evidence="2" id="KW-0472">Membrane</keyword>
<dbReference type="EMBL" id="BAAAHH010000008">
    <property type="protein sequence ID" value="GAA0948440.1"/>
    <property type="molecule type" value="Genomic_DNA"/>
</dbReference>
<protein>
    <recommendedName>
        <fullName evidence="5">Ig-like domain-containing protein</fullName>
    </recommendedName>
</protein>
<keyword evidence="2" id="KW-1133">Transmembrane helix</keyword>
<feature type="compositionally biased region" description="Basic and acidic residues" evidence="1">
    <location>
        <begin position="1"/>
        <end position="10"/>
    </location>
</feature>
<feature type="region of interest" description="Disordered" evidence="1">
    <location>
        <begin position="1"/>
        <end position="80"/>
    </location>
</feature>
<sequence>MRHEEPEATRGDVPVDATRQDPGGPRRPLDAYGHPPAPPEAGRPEAGRLPTDRPPADRPSADRSPADRTSSVGSPTGRPLFARPLFARFSTARFSTARSSTARSSTVRSPSDRDPAQDVPRMWDPATATRRRRRSRLASWASIAVSLAVIGGVLLWAQARGQTPVEVLKARVEAPEGLLACDRASRSRTVRLTATLTLNGGTGDVRYRWRQSDRAPGAFTTVTVPAGQETLVVPLDWQVSGPGRTRLTGTFEVETPSAQEASASFEYTCR</sequence>
<reference evidence="3 4" key="1">
    <citation type="journal article" date="2019" name="Int. J. Syst. Evol. Microbiol.">
        <title>The Global Catalogue of Microorganisms (GCM) 10K type strain sequencing project: providing services to taxonomists for standard genome sequencing and annotation.</title>
        <authorList>
            <consortium name="The Broad Institute Genomics Platform"/>
            <consortium name="The Broad Institute Genome Sequencing Center for Infectious Disease"/>
            <person name="Wu L."/>
            <person name="Ma J."/>
        </authorList>
    </citation>
    <scope>NUCLEOTIDE SEQUENCE [LARGE SCALE GENOMIC DNA]</scope>
    <source>
        <strain evidence="3 4">JCM 10696</strain>
    </source>
</reference>
<dbReference type="Proteomes" id="UP001500665">
    <property type="component" value="Unassembled WGS sequence"/>
</dbReference>
<evidence type="ECO:0008006" key="5">
    <source>
        <dbReference type="Google" id="ProtNLM"/>
    </source>
</evidence>
<organism evidence="3 4">
    <name type="scientific">Actinocorallia libanotica</name>
    <dbReference type="NCBI Taxonomy" id="46162"/>
    <lineage>
        <taxon>Bacteria</taxon>
        <taxon>Bacillati</taxon>
        <taxon>Actinomycetota</taxon>
        <taxon>Actinomycetes</taxon>
        <taxon>Streptosporangiales</taxon>
        <taxon>Thermomonosporaceae</taxon>
        <taxon>Actinocorallia</taxon>
    </lineage>
</organism>
<feature type="transmembrane region" description="Helical" evidence="2">
    <location>
        <begin position="137"/>
        <end position="157"/>
    </location>
</feature>
<feature type="compositionally biased region" description="Low complexity" evidence="1">
    <location>
        <begin position="94"/>
        <end position="106"/>
    </location>
</feature>
<keyword evidence="4" id="KW-1185">Reference proteome</keyword>
<keyword evidence="2" id="KW-0812">Transmembrane</keyword>
<name>A0ABN1QWX9_9ACTN</name>
<comment type="caution">
    <text evidence="3">The sequence shown here is derived from an EMBL/GenBank/DDBJ whole genome shotgun (WGS) entry which is preliminary data.</text>
</comment>
<evidence type="ECO:0000256" key="1">
    <source>
        <dbReference type="SAM" id="MobiDB-lite"/>
    </source>
</evidence>
<evidence type="ECO:0000313" key="3">
    <source>
        <dbReference type="EMBL" id="GAA0948440.1"/>
    </source>
</evidence>
<gene>
    <name evidence="3" type="ORF">GCM10009550_24790</name>
</gene>
<evidence type="ECO:0000313" key="4">
    <source>
        <dbReference type="Proteomes" id="UP001500665"/>
    </source>
</evidence>